<accession>A0ABR1AG53</accession>
<protein>
    <submittedName>
        <fullName evidence="2">Uncharacterized protein</fullName>
    </submittedName>
</protein>
<name>A0ABR1AG53_POLSC</name>
<evidence type="ECO:0000256" key="1">
    <source>
        <dbReference type="SAM" id="MobiDB-lite"/>
    </source>
</evidence>
<feature type="compositionally biased region" description="Polar residues" evidence="1">
    <location>
        <begin position="1"/>
        <end position="11"/>
    </location>
</feature>
<feature type="compositionally biased region" description="Basic and acidic residues" evidence="1">
    <location>
        <begin position="16"/>
        <end position="30"/>
    </location>
</feature>
<proteinExistence type="predicted"/>
<reference evidence="2 3" key="1">
    <citation type="submission" date="2023-09" db="EMBL/GenBank/DDBJ databases">
        <title>Genomes of two closely related lineages of the louse Polyplax serrata with different host specificities.</title>
        <authorList>
            <person name="Martinu J."/>
            <person name="Tarabai H."/>
            <person name="Stefka J."/>
            <person name="Hypsa V."/>
        </authorList>
    </citation>
    <scope>NUCLEOTIDE SEQUENCE [LARGE SCALE GENOMIC DNA]</scope>
    <source>
        <strain evidence="2">98ZLc_SE</strain>
    </source>
</reference>
<feature type="region of interest" description="Disordered" evidence="1">
    <location>
        <begin position="100"/>
        <end position="126"/>
    </location>
</feature>
<feature type="compositionally biased region" description="Low complexity" evidence="1">
    <location>
        <begin position="115"/>
        <end position="126"/>
    </location>
</feature>
<sequence length="126" mass="14512">MMEKALTQSPNGIRVIKGDKGRGRNWEKKAAGSYGKSKRQRRTHPNMVKLIPRFIRPGYELLGFYEWTTFRVTVCSFAFLLPSISAKLDSSKKPFYPLMRPGLNGLRPGERNWNKKNNNKSQNNLP</sequence>
<comment type="caution">
    <text evidence="2">The sequence shown here is derived from an EMBL/GenBank/DDBJ whole genome shotgun (WGS) entry which is preliminary data.</text>
</comment>
<evidence type="ECO:0000313" key="3">
    <source>
        <dbReference type="Proteomes" id="UP001359485"/>
    </source>
</evidence>
<dbReference type="Proteomes" id="UP001359485">
    <property type="component" value="Unassembled WGS sequence"/>
</dbReference>
<dbReference type="EMBL" id="JAWJWF010000049">
    <property type="protein sequence ID" value="KAK6618904.1"/>
    <property type="molecule type" value="Genomic_DNA"/>
</dbReference>
<gene>
    <name evidence="2" type="ORF">RUM44_003285</name>
</gene>
<keyword evidence="3" id="KW-1185">Reference proteome</keyword>
<feature type="region of interest" description="Disordered" evidence="1">
    <location>
        <begin position="1"/>
        <end position="43"/>
    </location>
</feature>
<organism evidence="2 3">
    <name type="scientific">Polyplax serrata</name>
    <name type="common">Common mouse louse</name>
    <dbReference type="NCBI Taxonomy" id="468196"/>
    <lineage>
        <taxon>Eukaryota</taxon>
        <taxon>Metazoa</taxon>
        <taxon>Ecdysozoa</taxon>
        <taxon>Arthropoda</taxon>
        <taxon>Hexapoda</taxon>
        <taxon>Insecta</taxon>
        <taxon>Pterygota</taxon>
        <taxon>Neoptera</taxon>
        <taxon>Paraneoptera</taxon>
        <taxon>Psocodea</taxon>
        <taxon>Troctomorpha</taxon>
        <taxon>Phthiraptera</taxon>
        <taxon>Anoplura</taxon>
        <taxon>Polyplacidae</taxon>
        <taxon>Polyplax</taxon>
    </lineage>
</organism>
<evidence type="ECO:0000313" key="2">
    <source>
        <dbReference type="EMBL" id="KAK6618904.1"/>
    </source>
</evidence>